<comment type="similarity">
    <text evidence="2">Belongs to the COMM domain-containing protein 1 family.</text>
</comment>
<dbReference type="GO" id="GO:0032434">
    <property type="term" value="P:regulation of proteasomal ubiquitin-dependent protein catabolic process"/>
    <property type="evidence" value="ECO:0007669"/>
    <property type="project" value="TreeGrafter"/>
</dbReference>
<dbReference type="CDD" id="cd04749">
    <property type="entry name" value="Commd1_MURR1"/>
    <property type="match status" value="1"/>
</dbReference>
<evidence type="ECO:0000313" key="6">
    <source>
        <dbReference type="Ensembl" id="ENSGWIP00000000038.1"/>
    </source>
</evidence>
<dbReference type="Pfam" id="PF07258">
    <property type="entry name" value="COMM_domain"/>
    <property type="match status" value="1"/>
</dbReference>
<dbReference type="InterPro" id="IPR037351">
    <property type="entry name" value="Murr1"/>
</dbReference>
<name>A0A8C5D2A3_GOUWI</name>
<evidence type="ECO:0000313" key="7">
    <source>
        <dbReference type="Proteomes" id="UP000694680"/>
    </source>
</evidence>
<organism evidence="6 7">
    <name type="scientific">Gouania willdenowi</name>
    <name type="common">Blunt-snouted clingfish</name>
    <name type="synonym">Lepadogaster willdenowi</name>
    <dbReference type="NCBI Taxonomy" id="441366"/>
    <lineage>
        <taxon>Eukaryota</taxon>
        <taxon>Metazoa</taxon>
        <taxon>Chordata</taxon>
        <taxon>Craniata</taxon>
        <taxon>Vertebrata</taxon>
        <taxon>Euteleostomi</taxon>
        <taxon>Actinopterygii</taxon>
        <taxon>Neopterygii</taxon>
        <taxon>Teleostei</taxon>
        <taxon>Neoteleostei</taxon>
        <taxon>Acanthomorphata</taxon>
        <taxon>Ovalentaria</taxon>
        <taxon>Blenniimorphae</taxon>
        <taxon>Blenniiformes</taxon>
        <taxon>Gobiesocoidei</taxon>
        <taxon>Gobiesocidae</taxon>
        <taxon>Gobiesocinae</taxon>
        <taxon>Gouania</taxon>
    </lineage>
</organism>
<dbReference type="GO" id="GO:0031398">
    <property type="term" value="P:positive regulation of protein ubiquitination"/>
    <property type="evidence" value="ECO:0007669"/>
    <property type="project" value="TreeGrafter"/>
</dbReference>
<dbReference type="GO" id="GO:0005768">
    <property type="term" value="C:endosome"/>
    <property type="evidence" value="ECO:0007669"/>
    <property type="project" value="TreeGrafter"/>
</dbReference>
<feature type="coiled-coil region" evidence="3">
    <location>
        <begin position="156"/>
        <end position="183"/>
    </location>
</feature>
<dbReference type="GO" id="GO:2000009">
    <property type="term" value="P:negative regulation of protein localization to cell surface"/>
    <property type="evidence" value="ECO:0007669"/>
    <property type="project" value="TreeGrafter"/>
</dbReference>
<keyword evidence="3" id="KW-0175">Coiled coil</keyword>
<accession>A0A8C5D2A3</accession>
<evidence type="ECO:0000259" key="4">
    <source>
        <dbReference type="Pfam" id="PF07258"/>
    </source>
</evidence>
<reference evidence="6" key="2">
    <citation type="submission" date="2025-08" db="UniProtKB">
        <authorList>
            <consortium name="Ensembl"/>
        </authorList>
    </citation>
    <scope>IDENTIFICATION</scope>
</reference>
<sequence>MSDTESFRSINSLISGICQTEFFNNSELNEQLLKEQLYPEVPQDDFRCLYDKMRGLIKSMASADMDPSQLGVFLTAQTRKQGGGGVSAEQATALSRFWKSHRVKVRERLQAQSRWEPALRGLSWRVDIQTSGHSNPVGVVELELGGATQDTECVCVEVDESKVEEVLMKMKEIQENMDHYVKQTSNLH</sequence>
<dbReference type="Proteomes" id="UP000694680">
    <property type="component" value="Chromosome 1"/>
</dbReference>
<evidence type="ECO:0000256" key="1">
    <source>
        <dbReference type="ARBA" id="ARBA00016551"/>
    </source>
</evidence>
<dbReference type="RefSeq" id="XP_028310415.1">
    <property type="nucleotide sequence ID" value="XM_028454614.1"/>
</dbReference>
<dbReference type="InterPro" id="IPR017920">
    <property type="entry name" value="COMM"/>
</dbReference>
<gene>
    <name evidence="6" type="primary">commd1</name>
</gene>
<dbReference type="PANTHER" id="PTHR21199:SF1">
    <property type="entry name" value="COMM DOMAIN-CONTAINING PROTEIN 1"/>
    <property type="match status" value="1"/>
</dbReference>
<dbReference type="AlphaFoldDB" id="A0A8C5D2A3"/>
<feature type="domain" description="COMM" evidence="4">
    <location>
        <begin position="115"/>
        <end position="173"/>
    </location>
</feature>
<keyword evidence="7" id="KW-1185">Reference proteome</keyword>
<reference evidence="6" key="3">
    <citation type="submission" date="2025-09" db="UniProtKB">
        <authorList>
            <consortium name="Ensembl"/>
        </authorList>
    </citation>
    <scope>IDENTIFICATION</scope>
</reference>
<evidence type="ECO:0000259" key="5">
    <source>
        <dbReference type="Pfam" id="PF17221"/>
    </source>
</evidence>
<dbReference type="CTD" id="150684"/>
<dbReference type="Pfam" id="PF17221">
    <property type="entry name" value="COMMD1_N"/>
    <property type="match status" value="1"/>
</dbReference>
<proteinExistence type="inferred from homology"/>
<dbReference type="InterPro" id="IPR033776">
    <property type="entry name" value="COMMD1_N"/>
</dbReference>
<reference evidence="6" key="1">
    <citation type="submission" date="2020-06" db="EMBL/GenBank/DDBJ databases">
        <authorList>
            <consortium name="Wellcome Sanger Institute Data Sharing"/>
        </authorList>
    </citation>
    <scope>NUCLEOTIDE SEQUENCE [LARGE SCALE GENOMIC DNA]</scope>
</reference>
<dbReference type="GO" id="GO:0055070">
    <property type="term" value="P:copper ion homeostasis"/>
    <property type="evidence" value="ECO:0007669"/>
    <property type="project" value="InterPro"/>
</dbReference>
<dbReference type="GeneID" id="114468008"/>
<dbReference type="Ensembl" id="ENSGWIT00000000042.1">
    <property type="protein sequence ID" value="ENSGWIP00000000038.1"/>
    <property type="gene ID" value="ENSGWIG00000000019.1"/>
</dbReference>
<feature type="domain" description="COMMD1 N-terminal" evidence="5">
    <location>
        <begin position="5"/>
        <end position="107"/>
    </location>
</feature>
<dbReference type="GO" id="GO:1902306">
    <property type="term" value="P:negative regulation of sodium ion transmembrane transport"/>
    <property type="evidence" value="ECO:0007669"/>
    <property type="project" value="TreeGrafter"/>
</dbReference>
<dbReference type="OrthoDB" id="10251426at2759"/>
<evidence type="ECO:0000256" key="2">
    <source>
        <dbReference type="ARBA" id="ARBA00093455"/>
    </source>
</evidence>
<protein>
    <recommendedName>
        <fullName evidence="1">COMM domain-containing protein 1</fullName>
    </recommendedName>
</protein>
<evidence type="ECO:0000256" key="3">
    <source>
        <dbReference type="SAM" id="Coils"/>
    </source>
</evidence>
<dbReference type="PANTHER" id="PTHR21199">
    <property type="entry name" value="COMM DOMAIN-CONTAINING PROTEIN 1"/>
    <property type="match status" value="1"/>
</dbReference>